<proteinExistence type="predicted"/>
<organism evidence="1 2">
    <name type="scientific">Pseudidiomarina terrestris</name>
    <dbReference type="NCBI Taxonomy" id="2820060"/>
    <lineage>
        <taxon>Bacteria</taxon>
        <taxon>Pseudomonadati</taxon>
        <taxon>Pseudomonadota</taxon>
        <taxon>Gammaproteobacteria</taxon>
        <taxon>Alteromonadales</taxon>
        <taxon>Idiomarinaceae</taxon>
        <taxon>Pseudidiomarina</taxon>
    </lineage>
</organism>
<evidence type="ECO:0000313" key="2">
    <source>
        <dbReference type="Proteomes" id="UP001169492"/>
    </source>
</evidence>
<dbReference type="RefSeq" id="WP_301773768.1">
    <property type="nucleotide sequence ID" value="NZ_JAGGJB010000001.1"/>
</dbReference>
<dbReference type="GO" id="GO:0019867">
    <property type="term" value="C:outer membrane"/>
    <property type="evidence" value="ECO:0007669"/>
    <property type="project" value="InterPro"/>
</dbReference>
<comment type="caution">
    <text evidence="1">The sequence shown here is derived from an EMBL/GenBank/DDBJ whole genome shotgun (WGS) entry which is preliminary data.</text>
</comment>
<dbReference type="PANTHER" id="PTHR37530">
    <property type="entry name" value="OUTER MEMBRANE PROTEIN SLP"/>
    <property type="match status" value="1"/>
</dbReference>
<dbReference type="PANTHER" id="PTHR37530:SF1">
    <property type="entry name" value="OUTER MEMBRANE PROTEIN SLP"/>
    <property type="match status" value="1"/>
</dbReference>
<dbReference type="EMBL" id="JAGGJB010000001">
    <property type="protein sequence ID" value="MDN7123419.1"/>
    <property type="molecule type" value="Genomic_DNA"/>
</dbReference>
<dbReference type="PROSITE" id="PS51257">
    <property type="entry name" value="PROKAR_LIPOPROTEIN"/>
    <property type="match status" value="1"/>
</dbReference>
<dbReference type="InterPro" id="IPR004658">
    <property type="entry name" value="OMP_Slp"/>
</dbReference>
<dbReference type="NCBIfam" id="TIGR00752">
    <property type="entry name" value="slp"/>
    <property type="match status" value="1"/>
</dbReference>
<name>A0AAW7QUL6_9GAMM</name>
<gene>
    <name evidence="1" type="ORF">J6I90_00820</name>
</gene>
<keyword evidence="1" id="KW-0449">Lipoprotein</keyword>
<accession>A0AAW7QUL6</accession>
<reference evidence="1 2" key="1">
    <citation type="submission" date="2021-03" db="EMBL/GenBank/DDBJ databases">
        <title>Pseudidiomarina terrestris, a new bacterium isolated from saline soil.</title>
        <authorList>
            <person name="Galisteo C."/>
            <person name="De La Haba R."/>
            <person name="Sanchez-Porro C."/>
            <person name="Ventosa A."/>
        </authorList>
    </citation>
    <scope>NUCLEOTIDE SEQUENCE [LARGE SCALE GENOMIC DNA]</scope>
    <source>
        <strain evidence="1 2">1APP75-32.1</strain>
    </source>
</reference>
<evidence type="ECO:0000313" key="1">
    <source>
        <dbReference type="EMBL" id="MDN7123419.1"/>
    </source>
</evidence>
<dbReference type="AlphaFoldDB" id="A0AAW7QUL6"/>
<dbReference type="Pfam" id="PF03843">
    <property type="entry name" value="Slp"/>
    <property type="match status" value="1"/>
</dbReference>
<sequence length="189" mass="21339">MLKYWLTALGALTLSACSTVPDELAVAEGTNLTPYTVALESPEQVKNKPARWGGVIAEVRNTDSGTIVEVVNYDLNSYGRPAVSDNSDGRFRAKLDGFVDPMVYKKGRSITFTGIVQAPEEGKIDEFRYLFPTLDVTGKYLWKEIDKSPMEVDYSALWYRHHWYSPPYRVYYPVPVRTNGGNQDDNKNN</sequence>
<dbReference type="Proteomes" id="UP001169492">
    <property type="component" value="Unassembled WGS sequence"/>
</dbReference>
<dbReference type="PIRSF" id="PIRSF004982">
    <property type="entry name" value="SlP"/>
    <property type="match status" value="1"/>
</dbReference>
<protein>
    <submittedName>
        <fullName evidence="1">Slp family lipoprotein</fullName>
    </submittedName>
</protein>